<dbReference type="Proteomes" id="UP000229323">
    <property type="component" value="Chromosome"/>
</dbReference>
<dbReference type="EMBL" id="PENF01000001">
    <property type="protein sequence ID" value="PJI20324.1"/>
    <property type="molecule type" value="Genomic_DNA"/>
</dbReference>
<gene>
    <name evidence="1" type="ORF">CTM46_01705</name>
    <name evidence="2" type="ORF">CTM50_08765</name>
    <name evidence="3" type="ORF">CTM53_05540</name>
</gene>
<dbReference type="Proteomes" id="UP000229102">
    <property type="component" value="Unassembled WGS sequence"/>
</dbReference>
<evidence type="ECO:0000313" key="5">
    <source>
        <dbReference type="Proteomes" id="UP000229323"/>
    </source>
</evidence>
<accession>A0A2D3NCM4</accession>
<reference evidence="2 5" key="2">
    <citation type="submission" date="2017-11" db="EMBL/GenBank/DDBJ databases">
        <title>Genome sequencing of Prevotella intermedia KCOM 2033.</title>
        <authorList>
            <person name="Kook J.-K."/>
            <person name="Park S.-N."/>
            <person name="Lim Y.K."/>
        </authorList>
    </citation>
    <scope>NUCLEOTIDE SEQUENCE [LARGE SCALE GENOMIC DNA]</scope>
    <source>
        <strain evidence="2 5">KCOM 2033</strain>
    </source>
</reference>
<dbReference type="Proteomes" id="UP000230742">
    <property type="component" value="Chromosome 1"/>
</dbReference>
<dbReference type="RefSeq" id="WP_099983813.1">
    <property type="nucleotide sequence ID" value="NZ_CP024696.1"/>
</dbReference>
<reference evidence="3 4" key="3">
    <citation type="submission" date="2017-11" db="EMBL/GenBank/DDBJ databases">
        <title>Genome sequencing of Prevotella intermedia KCOM 2698.</title>
        <authorList>
            <person name="Kook J.-K."/>
            <person name="Park S.-N."/>
            <person name="Lim Y.K."/>
        </authorList>
    </citation>
    <scope>NUCLEOTIDE SEQUENCE [LARGE SCALE GENOMIC DNA]</scope>
    <source>
        <strain evidence="3 4">KCOM 2698</strain>
    </source>
</reference>
<evidence type="ECO:0000313" key="4">
    <source>
        <dbReference type="Proteomes" id="UP000229102"/>
    </source>
</evidence>
<evidence type="ECO:0000313" key="1">
    <source>
        <dbReference type="EMBL" id="ATV30283.1"/>
    </source>
</evidence>
<name>A0A2D3NCM4_PREIN</name>
<protein>
    <submittedName>
        <fullName evidence="2">Uncharacterized protein</fullName>
    </submittedName>
</protein>
<evidence type="ECO:0000313" key="2">
    <source>
        <dbReference type="EMBL" id="ATV53109.1"/>
    </source>
</evidence>
<dbReference type="EMBL" id="CP024727">
    <property type="protein sequence ID" value="ATV30283.1"/>
    <property type="molecule type" value="Genomic_DNA"/>
</dbReference>
<sequence length="205" mass="23540">MKNDVLIRITGQETGDSYLAKSYPDCDYNNDGWGELYSVPVYYIDVINIDNPMVTRRWKCLRFMPYWNDPLSPSSHYKLRKWTVAGLSDSREKFQVTHYDSTYGTRNRFSPHRGAIQIQGSFLIHSGPSSLQEYGWGSAGCVEIIGNFSDFKEDIKTVSSIKGYLPSDEIISKLVKEGKLFIEIEHAQKPSITPMSNQFKYQIIK</sequence>
<dbReference type="EMBL" id="CP024696">
    <property type="protein sequence ID" value="ATV53109.1"/>
    <property type="molecule type" value="Genomic_DNA"/>
</dbReference>
<organism evidence="2 5">
    <name type="scientific">Prevotella intermedia</name>
    <dbReference type="NCBI Taxonomy" id="28131"/>
    <lineage>
        <taxon>Bacteria</taxon>
        <taxon>Pseudomonadati</taxon>
        <taxon>Bacteroidota</taxon>
        <taxon>Bacteroidia</taxon>
        <taxon>Bacteroidales</taxon>
        <taxon>Prevotellaceae</taxon>
        <taxon>Prevotella</taxon>
    </lineage>
</organism>
<dbReference type="AlphaFoldDB" id="A0A2D3NCM4"/>
<proteinExistence type="predicted"/>
<evidence type="ECO:0000313" key="6">
    <source>
        <dbReference type="Proteomes" id="UP000230742"/>
    </source>
</evidence>
<evidence type="ECO:0000313" key="3">
    <source>
        <dbReference type="EMBL" id="PJI20324.1"/>
    </source>
</evidence>
<reference evidence="1 6" key="1">
    <citation type="submission" date="2017-11" db="EMBL/GenBank/DDBJ databases">
        <title>Genome sequencing of Prevotella intermedia KCOM 1949.</title>
        <authorList>
            <person name="Kook J.-K."/>
            <person name="Park S.-N."/>
            <person name="Lim Y.K."/>
        </authorList>
    </citation>
    <scope>NUCLEOTIDE SEQUENCE [LARGE SCALE GENOMIC DNA]</scope>
    <source>
        <strain evidence="1 6">KCOM 1949</strain>
    </source>
</reference>